<keyword evidence="3" id="KW-1185">Reference proteome</keyword>
<accession>A0A5N6JTG1</accession>
<sequence length="67" mass="7956">MDNWVEVHFLFYLMVAFLQINMIFPHILLMSCCHIHASTTNNSVKIFHIELNMPMRIGFHLSMFLCL</sequence>
<reference evidence="2 3" key="1">
    <citation type="submission" date="2019-06" db="EMBL/GenBank/DDBJ databases">
        <title>Genome Sequence of the Brown Rot Fungal Pathogen Monilinia laxa.</title>
        <authorList>
            <person name="De Miccolis Angelini R.M."/>
            <person name="Landi L."/>
            <person name="Abate D."/>
            <person name="Pollastro S."/>
            <person name="Romanazzi G."/>
            <person name="Faretra F."/>
        </authorList>
    </citation>
    <scope>NUCLEOTIDE SEQUENCE [LARGE SCALE GENOMIC DNA]</scope>
    <source>
        <strain evidence="2 3">Mlax316</strain>
    </source>
</reference>
<dbReference type="EMBL" id="VIGI01000013">
    <property type="protein sequence ID" value="KAB8292363.1"/>
    <property type="molecule type" value="Genomic_DNA"/>
</dbReference>
<keyword evidence="1" id="KW-0472">Membrane</keyword>
<keyword evidence="1" id="KW-1133">Transmembrane helix</keyword>
<protein>
    <submittedName>
        <fullName evidence="2">Uncharacterized protein</fullName>
    </submittedName>
</protein>
<gene>
    <name evidence="2" type="ORF">EYC80_008101</name>
</gene>
<evidence type="ECO:0000313" key="2">
    <source>
        <dbReference type="EMBL" id="KAB8292363.1"/>
    </source>
</evidence>
<organism evidence="2 3">
    <name type="scientific">Monilinia laxa</name>
    <name type="common">Brown rot fungus</name>
    <name type="synonym">Sclerotinia laxa</name>
    <dbReference type="NCBI Taxonomy" id="61186"/>
    <lineage>
        <taxon>Eukaryota</taxon>
        <taxon>Fungi</taxon>
        <taxon>Dikarya</taxon>
        <taxon>Ascomycota</taxon>
        <taxon>Pezizomycotina</taxon>
        <taxon>Leotiomycetes</taxon>
        <taxon>Helotiales</taxon>
        <taxon>Sclerotiniaceae</taxon>
        <taxon>Monilinia</taxon>
    </lineage>
</organism>
<keyword evidence="1" id="KW-0812">Transmembrane</keyword>
<proteinExistence type="predicted"/>
<evidence type="ECO:0000256" key="1">
    <source>
        <dbReference type="SAM" id="Phobius"/>
    </source>
</evidence>
<dbReference type="AlphaFoldDB" id="A0A5N6JTG1"/>
<dbReference type="Proteomes" id="UP000326757">
    <property type="component" value="Unassembled WGS sequence"/>
</dbReference>
<comment type="caution">
    <text evidence="2">The sequence shown here is derived from an EMBL/GenBank/DDBJ whole genome shotgun (WGS) entry which is preliminary data.</text>
</comment>
<feature type="transmembrane region" description="Helical" evidence="1">
    <location>
        <begin position="9"/>
        <end position="29"/>
    </location>
</feature>
<evidence type="ECO:0000313" key="3">
    <source>
        <dbReference type="Proteomes" id="UP000326757"/>
    </source>
</evidence>
<name>A0A5N6JTG1_MONLA</name>